<dbReference type="EMBL" id="MCFD01000003">
    <property type="protein sequence ID" value="ORX71882.1"/>
    <property type="molecule type" value="Genomic_DNA"/>
</dbReference>
<sequence length="158" mass="17031">MSDIDSTVVVYKVGQYQFSEDLCIGVYDGTGFDSGTCDALALQNKTDQFKGVSLSQVVIRNNTIPVNAHDFSGITKVLDANSQAQCVMTGEDSATCWVWDAALRENTQRCNVKVGKSPECSQAYKRRSPDGFSYSRAPSALSAGRALVFGMLLAALLV</sequence>
<evidence type="ECO:0000313" key="2">
    <source>
        <dbReference type="Proteomes" id="UP000193922"/>
    </source>
</evidence>
<dbReference type="OrthoDB" id="5528009at2759"/>
<dbReference type="GeneID" id="63806817"/>
<comment type="caution">
    <text evidence="1">The sequence shown here is derived from an EMBL/GenBank/DDBJ whole genome shotgun (WGS) entry which is preliminary data.</text>
</comment>
<organism evidence="1 2">
    <name type="scientific">Linderina pennispora</name>
    <dbReference type="NCBI Taxonomy" id="61395"/>
    <lineage>
        <taxon>Eukaryota</taxon>
        <taxon>Fungi</taxon>
        <taxon>Fungi incertae sedis</taxon>
        <taxon>Zoopagomycota</taxon>
        <taxon>Kickxellomycotina</taxon>
        <taxon>Kickxellomycetes</taxon>
        <taxon>Kickxellales</taxon>
        <taxon>Kickxellaceae</taxon>
        <taxon>Linderina</taxon>
    </lineage>
</organism>
<accession>A0A1Y1WEI4</accession>
<reference evidence="1 2" key="1">
    <citation type="submission" date="2016-07" db="EMBL/GenBank/DDBJ databases">
        <title>Pervasive Adenine N6-methylation of Active Genes in Fungi.</title>
        <authorList>
            <consortium name="DOE Joint Genome Institute"/>
            <person name="Mondo S.J."/>
            <person name="Dannebaum R.O."/>
            <person name="Kuo R.C."/>
            <person name="Labutti K."/>
            <person name="Haridas S."/>
            <person name="Kuo A."/>
            <person name="Salamov A."/>
            <person name="Ahrendt S.R."/>
            <person name="Lipzen A."/>
            <person name="Sullivan W."/>
            <person name="Andreopoulos W.B."/>
            <person name="Clum A."/>
            <person name="Lindquist E."/>
            <person name="Daum C."/>
            <person name="Ramamoorthy G.K."/>
            <person name="Gryganskyi A."/>
            <person name="Culley D."/>
            <person name="Magnuson J.K."/>
            <person name="James T.Y."/>
            <person name="O'Malley M.A."/>
            <person name="Stajich J.E."/>
            <person name="Spatafora J.W."/>
            <person name="Visel A."/>
            <person name="Grigoriev I.V."/>
        </authorList>
    </citation>
    <scope>NUCLEOTIDE SEQUENCE [LARGE SCALE GENOMIC DNA]</scope>
    <source>
        <strain evidence="1 2">ATCC 12442</strain>
    </source>
</reference>
<evidence type="ECO:0000313" key="1">
    <source>
        <dbReference type="EMBL" id="ORX71882.1"/>
    </source>
</evidence>
<protein>
    <submittedName>
        <fullName evidence="1">Uncharacterized protein</fullName>
    </submittedName>
</protein>
<proteinExistence type="predicted"/>
<dbReference type="RefSeq" id="XP_040745306.1">
    <property type="nucleotide sequence ID" value="XM_040890169.1"/>
</dbReference>
<dbReference type="Proteomes" id="UP000193922">
    <property type="component" value="Unassembled WGS sequence"/>
</dbReference>
<keyword evidence="2" id="KW-1185">Reference proteome</keyword>
<gene>
    <name evidence="1" type="ORF">DL89DRAFT_291165</name>
</gene>
<dbReference type="AlphaFoldDB" id="A0A1Y1WEI4"/>
<name>A0A1Y1WEI4_9FUNG</name>